<protein>
    <recommendedName>
        <fullName evidence="2">Beta-glucanase</fullName>
    </recommendedName>
    <alternativeName>
        <fullName evidence="7">1,3-1,4-beta-D-glucan 4-glucanohydrolase</fullName>
    </alternativeName>
    <alternativeName>
        <fullName evidence="6">Endo-beta-1,3-1,4 glucanase</fullName>
    </alternativeName>
    <alternativeName>
        <fullName evidence="5">Lichenase</fullName>
    </alternativeName>
</protein>
<evidence type="ECO:0000313" key="12">
    <source>
        <dbReference type="Proteomes" id="UP000002724"/>
    </source>
</evidence>
<keyword evidence="8" id="KW-0812">Transmembrane</keyword>
<dbReference type="PROSITE" id="PS51762">
    <property type="entry name" value="GH16_2"/>
    <property type="match status" value="1"/>
</dbReference>
<accession>B4SC50</accession>
<evidence type="ECO:0000259" key="10">
    <source>
        <dbReference type="PROSITE" id="PS51762"/>
    </source>
</evidence>
<name>B4SC50_PELPB</name>
<dbReference type="HOGENOM" id="CLU_481326_0_0_10"/>
<reference evidence="11 12" key="1">
    <citation type="submission" date="2008-06" db="EMBL/GenBank/DDBJ databases">
        <title>Complete sequence of Pelodictyon phaeoclathratiforme BU-1.</title>
        <authorList>
            <consortium name="US DOE Joint Genome Institute"/>
            <person name="Lucas S."/>
            <person name="Copeland A."/>
            <person name="Lapidus A."/>
            <person name="Glavina del Rio T."/>
            <person name="Dalin E."/>
            <person name="Tice H."/>
            <person name="Bruce D."/>
            <person name="Goodwin L."/>
            <person name="Pitluck S."/>
            <person name="Schmutz J."/>
            <person name="Larimer F."/>
            <person name="Land M."/>
            <person name="Hauser L."/>
            <person name="Kyrpides N."/>
            <person name="Mikhailova N."/>
            <person name="Liu Z."/>
            <person name="Li T."/>
            <person name="Zhao F."/>
            <person name="Overmann J."/>
            <person name="Bryant D.A."/>
            <person name="Richardson P."/>
        </authorList>
    </citation>
    <scope>NUCLEOTIDE SEQUENCE [LARGE SCALE GENOMIC DNA]</scope>
    <source>
        <strain evidence="12">DSM 5477 / BU-1</strain>
    </source>
</reference>
<dbReference type="GO" id="GO:0005975">
    <property type="term" value="P:carbohydrate metabolic process"/>
    <property type="evidence" value="ECO:0007669"/>
    <property type="project" value="InterPro"/>
</dbReference>
<evidence type="ECO:0000256" key="3">
    <source>
        <dbReference type="ARBA" id="ARBA00022801"/>
    </source>
</evidence>
<dbReference type="Pfam" id="PF13676">
    <property type="entry name" value="TIR_2"/>
    <property type="match status" value="1"/>
</dbReference>
<dbReference type="InterPro" id="IPR013320">
    <property type="entry name" value="ConA-like_dom_sf"/>
</dbReference>
<proteinExistence type="inferred from homology"/>
<evidence type="ECO:0000256" key="2">
    <source>
        <dbReference type="ARBA" id="ARBA00014569"/>
    </source>
</evidence>
<dbReference type="Pfam" id="PF00722">
    <property type="entry name" value="Glyco_hydro_16"/>
    <property type="match status" value="1"/>
</dbReference>
<evidence type="ECO:0000256" key="8">
    <source>
        <dbReference type="SAM" id="Phobius"/>
    </source>
</evidence>
<keyword evidence="12" id="KW-1185">Reference proteome</keyword>
<dbReference type="PROSITE" id="PS50104">
    <property type="entry name" value="TIR"/>
    <property type="match status" value="1"/>
</dbReference>
<dbReference type="STRING" id="324925.Ppha_1939"/>
<sequence>MTVEEIIRMLENPATIGEALLEAAKLPFRGDDKVRFEQKRQHYIDGLSDHERPRWVGEMKNFLSVYDGCSVGATDGAEAPPGPQRNEFKTDIFISYARKDLKRVQPIVKELQKKGWSVFWDLEIPPGESWRSYIKKRLDESRCVLVLWSHFSITSEWVIAEADEADKRGILVPALLDAVEPPFGLSHIHAADLSDWKKDTSCRAFRELVNAVTSKIYSSKPALPGKAPDTVSAPVPKSAPVKVSSMSKLQPLRTRVEKGISAVAGLRTWQVISWKTLIIALLALAVVMVFILPKVISYTSKTVEIPKGQKILNDTESGNNEGNDLKILFADSFNNWDYNHWQNGTSNFSFYGRTQQRQLLPEGKNGVLRLELDTYNPINGSSPSFYGTEVISNQTFSPGVSVEIKAYFEKPLAAGIVGGMFLYNSTGTFHDEIDFTAVSNRPNQIQTNFYANEPLGAGHPAFNPISGALTDEHTYRIEWFKNAILWYVDGQLVREQTNAIPQHPMALHMNIWAPAADWPIAFNGALNPVTNPVANTAFFFNINSVRVAQLPKILSGTTQSRIKIQY</sequence>
<evidence type="ECO:0000313" key="11">
    <source>
        <dbReference type="EMBL" id="ACF44156.1"/>
    </source>
</evidence>
<dbReference type="EMBL" id="CP001110">
    <property type="protein sequence ID" value="ACF44156.1"/>
    <property type="molecule type" value="Genomic_DNA"/>
</dbReference>
<dbReference type="Gene3D" id="2.60.120.200">
    <property type="match status" value="1"/>
</dbReference>
<dbReference type="Proteomes" id="UP000002724">
    <property type="component" value="Chromosome"/>
</dbReference>
<dbReference type="InterPro" id="IPR000757">
    <property type="entry name" value="Beta-glucanase-like"/>
</dbReference>
<keyword evidence="8" id="KW-0472">Membrane</keyword>
<dbReference type="eggNOG" id="COG2273">
    <property type="taxonomic scope" value="Bacteria"/>
</dbReference>
<evidence type="ECO:0000256" key="5">
    <source>
        <dbReference type="ARBA" id="ARBA00029722"/>
    </source>
</evidence>
<dbReference type="GO" id="GO:0007165">
    <property type="term" value="P:signal transduction"/>
    <property type="evidence" value="ECO:0007669"/>
    <property type="project" value="InterPro"/>
</dbReference>
<evidence type="ECO:0000256" key="7">
    <source>
        <dbReference type="ARBA" id="ARBA00031665"/>
    </source>
</evidence>
<dbReference type="InterPro" id="IPR000157">
    <property type="entry name" value="TIR_dom"/>
</dbReference>
<evidence type="ECO:0000256" key="1">
    <source>
        <dbReference type="ARBA" id="ARBA00006865"/>
    </source>
</evidence>
<dbReference type="Gene3D" id="3.40.50.10140">
    <property type="entry name" value="Toll/interleukin-1 receptor homology (TIR) domain"/>
    <property type="match status" value="1"/>
</dbReference>
<feature type="domain" description="TIR" evidence="9">
    <location>
        <begin position="88"/>
        <end position="216"/>
    </location>
</feature>
<gene>
    <name evidence="11" type="ordered locus">Ppha_1939</name>
</gene>
<dbReference type="InterPro" id="IPR044791">
    <property type="entry name" value="Beta-glucanase/XTH"/>
</dbReference>
<keyword evidence="3 11" id="KW-0378">Hydrolase</keyword>
<keyword evidence="8" id="KW-1133">Transmembrane helix</keyword>
<keyword evidence="4" id="KW-0326">Glycosidase</keyword>
<evidence type="ECO:0000256" key="4">
    <source>
        <dbReference type="ARBA" id="ARBA00023295"/>
    </source>
</evidence>
<dbReference type="PANTHER" id="PTHR31062">
    <property type="entry name" value="XYLOGLUCAN ENDOTRANSGLUCOSYLASE/HYDROLASE PROTEIN 8-RELATED"/>
    <property type="match status" value="1"/>
</dbReference>
<dbReference type="SUPFAM" id="SSF52200">
    <property type="entry name" value="Toll/Interleukin receptor TIR domain"/>
    <property type="match status" value="1"/>
</dbReference>
<organism evidence="11 12">
    <name type="scientific">Pelodictyon phaeoclathratiforme (strain DSM 5477 / BU-1)</name>
    <dbReference type="NCBI Taxonomy" id="324925"/>
    <lineage>
        <taxon>Bacteria</taxon>
        <taxon>Pseudomonadati</taxon>
        <taxon>Chlorobiota</taxon>
        <taxon>Chlorobiia</taxon>
        <taxon>Chlorobiales</taxon>
        <taxon>Chlorobiaceae</taxon>
        <taxon>Chlorobium/Pelodictyon group</taxon>
        <taxon>Pelodictyon</taxon>
    </lineage>
</organism>
<dbReference type="KEGG" id="pph:Ppha_1939"/>
<dbReference type="SMART" id="SM00255">
    <property type="entry name" value="TIR"/>
    <property type="match status" value="1"/>
</dbReference>
<comment type="similarity">
    <text evidence="1">Belongs to the glycosyl hydrolase 16 family.</text>
</comment>
<evidence type="ECO:0000256" key="6">
    <source>
        <dbReference type="ARBA" id="ARBA00029771"/>
    </source>
</evidence>
<feature type="transmembrane region" description="Helical" evidence="8">
    <location>
        <begin position="277"/>
        <end position="296"/>
    </location>
</feature>
<feature type="domain" description="GH16" evidence="10">
    <location>
        <begin position="298"/>
        <end position="553"/>
    </location>
</feature>
<dbReference type="CAZy" id="GH16">
    <property type="family name" value="Glycoside Hydrolase Family 16"/>
</dbReference>
<evidence type="ECO:0000259" key="9">
    <source>
        <dbReference type="PROSITE" id="PS50104"/>
    </source>
</evidence>
<dbReference type="GO" id="GO:0004553">
    <property type="term" value="F:hydrolase activity, hydrolyzing O-glycosyl compounds"/>
    <property type="evidence" value="ECO:0007669"/>
    <property type="project" value="InterPro"/>
</dbReference>
<dbReference type="SUPFAM" id="SSF49899">
    <property type="entry name" value="Concanavalin A-like lectins/glucanases"/>
    <property type="match status" value="1"/>
</dbReference>
<dbReference type="AlphaFoldDB" id="B4SC50"/>
<dbReference type="InterPro" id="IPR035897">
    <property type="entry name" value="Toll_tir_struct_dom_sf"/>
</dbReference>